<comment type="caution">
    <text evidence="1">The sequence shown here is derived from an EMBL/GenBank/DDBJ whole genome shotgun (WGS) entry which is preliminary data.</text>
</comment>
<gene>
    <name evidence="1" type="ORF">NLJ89_g10657</name>
</gene>
<keyword evidence="2" id="KW-1185">Reference proteome</keyword>
<evidence type="ECO:0000313" key="2">
    <source>
        <dbReference type="Proteomes" id="UP001148786"/>
    </source>
</evidence>
<sequence>MGDDFDINAIPPIELGVPKYTENLAMGAPDGSGLEFGQDFVHVLDAGSQYHHHESQGMSGLLFDDMMAGHGF</sequence>
<proteinExistence type="predicted"/>
<protein>
    <submittedName>
        <fullName evidence="1">Uncharacterized protein</fullName>
    </submittedName>
</protein>
<organism evidence="1 2">
    <name type="scientific">Agrocybe chaxingu</name>
    <dbReference type="NCBI Taxonomy" id="84603"/>
    <lineage>
        <taxon>Eukaryota</taxon>
        <taxon>Fungi</taxon>
        <taxon>Dikarya</taxon>
        <taxon>Basidiomycota</taxon>
        <taxon>Agaricomycotina</taxon>
        <taxon>Agaricomycetes</taxon>
        <taxon>Agaricomycetidae</taxon>
        <taxon>Agaricales</taxon>
        <taxon>Agaricineae</taxon>
        <taxon>Strophariaceae</taxon>
        <taxon>Agrocybe</taxon>
    </lineage>
</organism>
<dbReference type="OrthoDB" id="6247875at2759"/>
<reference evidence="1" key="1">
    <citation type="submission" date="2022-07" db="EMBL/GenBank/DDBJ databases">
        <title>Genome Sequence of Agrocybe chaxingu.</title>
        <authorList>
            <person name="Buettner E."/>
        </authorList>
    </citation>
    <scope>NUCLEOTIDE SEQUENCE</scope>
    <source>
        <strain evidence="1">MP-N11</strain>
    </source>
</reference>
<accession>A0A9W8JNG1</accession>
<dbReference type="Proteomes" id="UP001148786">
    <property type="component" value="Unassembled WGS sequence"/>
</dbReference>
<name>A0A9W8JNG1_9AGAR</name>
<dbReference type="EMBL" id="JANKHO010002048">
    <property type="protein sequence ID" value="KAJ3495248.1"/>
    <property type="molecule type" value="Genomic_DNA"/>
</dbReference>
<evidence type="ECO:0000313" key="1">
    <source>
        <dbReference type="EMBL" id="KAJ3495248.1"/>
    </source>
</evidence>
<dbReference type="AlphaFoldDB" id="A0A9W8JNG1"/>